<dbReference type="SUPFAM" id="SSF51735">
    <property type="entry name" value="NAD(P)-binding Rossmann-fold domains"/>
    <property type="match status" value="1"/>
</dbReference>
<protein>
    <submittedName>
        <fullName evidence="2">NAD(P)H steroid dehydrogenase</fullName>
    </submittedName>
</protein>
<dbReference type="PANTHER" id="PTHR48079">
    <property type="entry name" value="PROTEIN YEEZ"/>
    <property type="match status" value="1"/>
</dbReference>
<evidence type="ECO:0000313" key="2">
    <source>
        <dbReference type="EMBL" id="VAW53416.1"/>
    </source>
</evidence>
<gene>
    <name evidence="2" type="ORF">MNBD_GAMMA07-1558</name>
</gene>
<dbReference type="InterPro" id="IPR001509">
    <property type="entry name" value="Epimerase_deHydtase"/>
</dbReference>
<dbReference type="Gene3D" id="3.40.50.720">
    <property type="entry name" value="NAD(P)-binding Rossmann-like Domain"/>
    <property type="match status" value="1"/>
</dbReference>
<sequence length="342" mass="38230">MKTVLVTGATGFLGSHVLDALMPNKDIKLIAACRTPSKLPSGFQGEVRRGDLTDDAYVRQLTKDVDVICHAAAWTSLWAHRKEEQRLYREPTKALIDAAIDSGVERFIFDSSVVVPGPHRDGTPLGDHEPAKHPGVWPHMDIVVDIENYMREQSDRGTTMVSLRCGHFVGERFNLGFLSLVLPRLKTHMVPWVAGGKARVPLVDGRDLGDAYALATAVDGLKGFESFNICGPSFPTMREVVNFLHSETGVPRPHFGVPLMGAYVFGWLMETLNPILPGDPFLTRAIVYLGEDWYAPSDLAKKRLGYEPKIDWKTAIRRQLKDMERQGYPHTSLVDGTRWWAR</sequence>
<evidence type="ECO:0000259" key="1">
    <source>
        <dbReference type="Pfam" id="PF01370"/>
    </source>
</evidence>
<accession>A0A3B0X9C6</accession>
<dbReference type="InterPro" id="IPR051783">
    <property type="entry name" value="NAD(P)-dependent_oxidoreduct"/>
</dbReference>
<reference evidence="2" key="1">
    <citation type="submission" date="2018-06" db="EMBL/GenBank/DDBJ databases">
        <authorList>
            <person name="Zhirakovskaya E."/>
        </authorList>
    </citation>
    <scope>NUCLEOTIDE SEQUENCE</scope>
</reference>
<dbReference type="GO" id="GO:0004029">
    <property type="term" value="F:aldehyde dehydrogenase (NAD+) activity"/>
    <property type="evidence" value="ECO:0007669"/>
    <property type="project" value="TreeGrafter"/>
</dbReference>
<organism evidence="2">
    <name type="scientific">hydrothermal vent metagenome</name>
    <dbReference type="NCBI Taxonomy" id="652676"/>
    <lineage>
        <taxon>unclassified sequences</taxon>
        <taxon>metagenomes</taxon>
        <taxon>ecological metagenomes</taxon>
    </lineage>
</organism>
<name>A0A3B0X9C6_9ZZZZ</name>
<dbReference type="PANTHER" id="PTHR48079:SF6">
    <property type="entry name" value="NAD(P)-BINDING DOMAIN-CONTAINING PROTEIN-RELATED"/>
    <property type="match status" value="1"/>
</dbReference>
<dbReference type="AlphaFoldDB" id="A0A3B0X9C6"/>
<dbReference type="InterPro" id="IPR036291">
    <property type="entry name" value="NAD(P)-bd_dom_sf"/>
</dbReference>
<dbReference type="GO" id="GO:0005737">
    <property type="term" value="C:cytoplasm"/>
    <property type="evidence" value="ECO:0007669"/>
    <property type="project" value="TreeGrafter"/>
</dbReference>
<proteinExistence type="predicted"/>
<dbReference type="EMBL" id="UOFF01000025">
    <property type="protein sequence ID" value="VAW53416.1"/>
    <property type="molecule type" value="Genomic_DNA"/>
</dbReference>
<dbReference type="Pfam" id="PF01370">
    <property type="entry name" value="Epimerase"/>
    <property type="match status" value="1"/>
</dbReference>
<feature type="domain" description="NAD-dependent epimerase/dehydratase" evidence="1">
    <location>
        <begin position="4"/>
        <end position="230"/>
    </location>
</feature>